<accession>A0A1R1Y7T8</accession>
<dbReference type="Gene3D" id="3.30.460.20">
    <property type="entry name" value="CorA soluble domain-like"/>
    <property type="match status" value="1"/>
</dbReference>
<keyword evidence="4 7" id="KW-1133">Transmembrane helix</keyword>
<evidence type="ECO:0000256" key="7">
    <source>
        <dbReference type="SAM" id="Phobius"/>
    </source>
</evidence>
<feature type="transmembrane region" description="Helical" evidence="7">
    <location>
        <begin position="554"/>
        <end position="573"/>
    </location>
</feature>
<dbReference type="GO" id="GO:0016020">
    <property type="term" value="C:membrane"/>
    <property type="evidence" value="ECO:0007669"/>
    <property type="project" value="UniProtKB-SubCell"/>
</dbReference>
<comment type="subcellular location">
    <subcellularLocation>
        <location evidence="1">Membrane</location>
        <topology evidence="1">Multi-pass membrane protein</topology>
    </subcellularLocation>
</comment>
<evidence type="ECO:0000256" key="5">
    <source>
        <dbReference type="ARBA" id="ARBA00023136"/>
    </source>
</evidence>
<name>A0A1R1Y7T8_9FUNG</name>
<dbReference type="Gene3D" id="1.20.58.340">
    <property type="entry name" value="Magnesium transport protein CorA, transmembrane region"/>
    <property type="match status" value="2"/>
</dbReference>
<comment type="similarity">
    <text evidence="2">Belongs to the CorA metal ion transporter (MIT) (TC 1.A.35) family.</text>
</comment>
<organism evidence="8 9">
    <name type="scientific">Smittium culicis</name>
    <dbReference type="NCBI Taxonomy" id="133412"/>
    <lineage>
        <taxon>Eukaryota</taxon>
        <taxon>Fungi</taxon>
        <taxon>Fungi incertae sedis</taxon>
        <taxon>Zoopagomycota</taxon>
        <taxon>Kickxellomycotina</taxon>
        <taxon>Harpellomycetes</taxon>
        <taxon>Harpellales</taxon>
        <taxon>Legeriomycetaceae</taxon>
        <taxon>Smittium</taxon>
    </lineage>
</organism>
<gene>
    <name evidence="8" type="ORF">AYI69_g5177</name>
</gene>
<dbReference type="InterPro" id="IPR044089">
    <property type="entry name" value="Alr1-like"/>
</dbReference>
<evidence type="ECO:0000256" key="1">
    <source>
        <dbReference type="ARBA" id="ARBA00004141"/>
    </source>
</evidence>
<protein>
    <submittedName>
        <fullName evidence="8">Magnesium transporter ALR2</fullName>
    </submittedName>
</protein>
<dbReference type="AlphaFoldDB" id="A0A1R1Y7T8"/>
<proteinExistence type="inferred from homology"/>
<dbReference type="SUPFAM" id="SSF144083">
    <property type="entry name" value="Magnesium transport protein CorA, transmembrane region"/>
    <property type="match status" value="1"/>
</dbReference>
<dbReference type="PANTHER" id="PTHR21535:SF51">
    <property type="entry name" value="MANGANESE RESISTANCE PROTEIN MNR2"/>
    <property type="match status" value="1"/>
</dbReference>
<feature type="region of interest" description="Disordered" evidence="6">
    <location>
        <begin position="435"/>
        <end position="477"/>
    </location>
</feature>
<dbReference type="Proteomes" id="UP000187429">
    <property type="component" value="Unassembled WGS sequence"/>
</dbReference>
<keyword evidence="9" id="KW-1185">Reference proteome</keyword>
<dbReference type="InterPro" id="IPR045863">
    <property type="entry name" value="CorA_TM1_TM2"/>
</dbReference>
<keyword evidence="5 7" id="KW-0472">Membrane</keyword>
<dbReference type="OrthoDB" id="29879at2759"/>
<evidence type="ECO:0000313" key="9">
    <source>
        <dbReference type="Proteomes" id="UP000187429"/>
    </source>
</evidence>
<dbReference type="InterPro" id="IPR045861">
    <property type="entry name" value="CorA_cytoplasmic_dom"/>
</dbReference>
<keyword evidence="3 7" id="KW-0812">Transmembrane</keyword>
<evidence type="ECO:0000256" key="2">
    <source>
        <dbReference type="ARBA" id="ARBA00009765"/>
    </source>
</evidence>
<dbReference type="SUPFAM" id="SSF143865">
    <property type="entry name" value="CorA soluble domain-like"/>
    <property type="match status" value="1"/>
</dbReference>
<dbReference type="Pfam" id="PF01544">
    <property type="entry name" value="CorA"/>
    <property type="match status" value="2"/>
</dbReference>
<evidence type="ECO:0000256" key="4">
    <source>
        <dbReference type="ARBA" id="ARBA00022989"/>
    </source>
</evidence>
<dbReference type="InterPro" id="IPR002523">
    <property type="entry name" value="MgTranspt_CorA/ZnTranspt_ZntB"/>
</dbReference>
<dbReference type="CDD" id="cd12829">
    <property type="entry name" value="Alr1p-like"/>
    <property type="match status" value="1"/>
</dbReference>
<evidence type="ECO:0000256" key="6">
    <source>
        <dbReference type="SAM" id="MobiDB-lite"/>
    </source>
</evidence>
<feature type="compositionally biased region" description="Polar residues" evidence="6">
    <location>
        <begin position="445"/>
        <end position="459"/>
    </location>
</feature>
<sequence>MDGKKNLFSIAGDFENESYLGGVDIEGRLVPLSAPKDSAEDDLFERNESSNQGYTRNSSPVFRPLTSFKNLRELEKQEIFNPLSKSSKPFIDQECDFSSLNSIFSNPDFFPQPDATPDHIKGKVYNNFKLDSIDSASIKSSPSTYESNFNERIMFYSTKFHSVFGNCLSSMSDNNYSIADLINGVKNDLYFEQIAQHKKVNSDLLKTADFSSLPQTSINFNSFFWLDITNPTIAELEILSKIFYIHPLTIEDISSPETAHDKVDVFGDYIFITYLAIENDNLEDNASIAQSSPFFILVKNSCILSFHTELNTSYPHGAIKRLHNLTASGNHHYLTTSYITYALIDLITDDIGPIARHIEIEVDSIDELVLLLSKREHNDMLLKLGTARRRILSLFRISQGKPNTIKALVRELNKKIRYFEDRFIDLAGKLRSNNDDSDPAIKSPYINNTSNKNLDSNISSDREKTQNSNTAMPIPSIHESTKFPSEIQSLKNNIHSFKEVVWSYSDVSDHISYLLTVCSQSELILARTHSNHMGKISIDLAKTSEGISKLANNLAIIGVISMPFVILGGLFGMNIRVPGQDREDLAWFFGIVGVCLGFISVAVYIYVRGLKKF</sequence>
<reference evidence="9" key="1">
    <citation type="submission" date="2017-01" db="EMBL/GenBank/DDBJ databases">
        <authorList>
            <person name="Wang Y."/>
            <person name="White M."/>
            <person name="Kvist S."/>
            <person name="Moncalvo J.-M."/>
        </authorList>
    </citation>
    <scope>NUCLEOTIDE SEQUENCE [LARGE SCALE GENOMIC DNA]</scope>
    <source>
        <strain evidence="9">ID-206-W2</strain>
    </source>
</reference>
<dbReference type="EMBL" id="LSSM01002129">
    <property type="protein sequence ID" value="OMJ22950.1"/>
    <property type="molecule type" value="Genomic_DNA"/>
</dbReference>
<dbReference type="GO" id="GO:0010961">
    <property type="term" value="P:intracellular magnesium ion homeostasis"/>
    <property type="evidence" value="ECO:0007669"/>
    <property type="project" value="TreeGrafter"/>
</dbReference>
<dbReference type="GO" id="GO:0015095">
    <property type="term" value="F:magnesium ion transmembrane transporter activity"/>
    <property type="evidence" value="ECO:0007669"/>
    <property type="project" value="InterPro"/>
</dbReference>
<evidence type="ECO:0000256" key="3">
    <source>
        <dbReference type="ARBA" id="ARBA00022692"/>
    </source>
</evidence>
<dbReference type="PANTHER" id="PTHR21535">
    <property type="entry name" value="MAGNESIUM AND COBALT TRANSPORT PROTEIN/MITOCHONDRIAL IMPORT INNER MEMBRANE TRANSLOCASE SUBUNIT TIM8"/>
    <property type="match status" value="1"/>
</dbReference>
<comment type="caution">
    <text evidence="8">The sequence shown here is derived from an EMBL/GenBank/DDBJ whole genome shotgun (WGS) entry which is preliminary data.</text>
</comment>
<evidence type="ECO:0000313" key="8">
    <source>
        <dbReference type="EMBL" id="OMJ22950.1"/>
    </source>
</evidence>
<feature type="transmembrane region" description="Helical" evidence="7">
    <location>
        <begin position="585"/>
        <end position="607"/>
    </location>
</feature>